<name>A0A2R5F5A1_9BACL</name>
<proteinExistence type="predicted"/>
<evidence type="ECO:0000313" key="2">
    <source>
        <dbReference type="Proteomes" id="UP000245202"/>
    </source>
</evidence>
<dbReference type="EMBL" id="BDQX01000403">
    <property type="protein sequence ID" value="GBG11491.1"/>
    <property type="molecule type" value="Genomic_DNA"/>
</dbReference>
<feature type="non-terminal residue" evidence="1">
    <location>
        <position position="1"/>
    </location>
</feature>
<protein>
    <submittedName>
        <fullName evidence="1">Uncharacterized protein</fullName>
    </submittedName>
</protein>
<reference evidence="1 2" key="1">
    <citation type="submission" date="2017-08" db="EMBL/GenBank/DDBJ databases">
        <title>Substantial Increase in Enzyme Production by Combined Drug-Resistance Mutations in Paenibacillus agaridevorans.</title>
        <authorList>
            <person name="Tanaka Y."/>
            <person name="Funane K."/>
            <person name="Hosaka T."/>
            <person name="Shiwa Y."/>
            <person name="Fujita N."/>
            <person name="Miyazaki T."/>
            <person name="Yoshikawa H."/>
            <person name="Murakami K."/>
            <person name="Kasahara K."/>
            <person name="Inaoka T."/>
            <person name="Hiraga Y."/>
            <person name="Ochi K."/>
        </authorList>
    </citation>
    <scope>NUCLEOTIDE SEQUENCE [LARGE SCALE GENOMIC DNA]</scope>
    <source>
        <strain evidence="1 2">T-3040</strain>
    </source>
</reference>
<keyword evidence="2" id="KW-1185">Reference proteome</keyword>
<sequence length="36" mass="3631">RGTDLAADLGTDLAADQGTDLAADRGDACSSLLMLH</sequence>
<dbReference type="Proteomes" id="UP000245202">
    <property type="component" value="Unassembled WGS sequence"/>
</dbReference>
<dbReference type="AlphaFoldDB" id="A0A2R5F5A1"/>
<evidence type="ECO:0000313" key="1">
    <source>
        <dbReference type="EMBL" id="GBG11491.1"/>
    </source>
</evidence>
<accession>A0A2R5F5A1</accession>
<gene>
    <name evidence="1" type="ORF">PAT3040_06312</name>
</gene>
<comment type="caution">
    <text evidence="1">The sequence shown here is derived from an EMBL/GenBank/DDBJ whole genome shotgun (WGS) entry which is preliminary data.</text>
</comment>
<organism evidence="1 2">
    <name type="scientific">Paenibacillus agaridevorans</name>
    <dbReference type="NCBI Taxonomy" id="171404"/>
    <lineage>
        <taxon>Bacteria</taxon>
        <taxon>Bacillati</taxon>
        <taxon>Bacillota</taxon>
        <taxon>Bacilli</taxon>
        <taxon>Bacillales</taxon>
        <taxon>Paenibacillaceae</taxon>
        <taxon>Paenibacillus</taxon>
    </lineage>
</organism>